<name>A0ABN3QF58_9ACTN</name>
<dbReference type="EMBL" id="BAAASJ010000014">
    <property type="protein sequence ID" value="GAA2624261.1"/>
    <property type="molecule type" value="Genomic_DNA"/>
</dbReference>
<gene>
    <name evidence="1" type="ORF">GCM10010307_10250</name>
</gene>
<reference evidence="1 2" key="1">
    <citation type="journal article" date="2019" name="Int. J. Syst. Evol. Microbiol.">
        <title>The Global Catalogue of Microorganisms (GCM) 10K type strain sequencing project: providing services to taxonomists for standard genome sequencing and annotation.</title>
        <authorList>
            <consortium name="The Broad Institute Genomics Platform"/>
            <consortium name="The Broad Institute Genome Sequencing Center for Infectious Disease"/>
            <person name="Wu L."/>
            <person name="Ma J."/>
        </authorList>
    </citation>
    <scope>NUCLEOTIDE SEQUENCE [LARGE SCALE GENOMIC DNA]</scope>
    <source>
        <strain evidence="1 2">JCM 4524</strain>
    </source>
</reference>
<sequence length="275" mass="29819">MTLAPQPAPRHTDEDAALPPRADCIADSAGGLTFDLSQAARAGAAYLVLRRRGSDEEVSLPLTPAADGRLRAVLPSSVELPEGRWDAYAQPADGEPQRLVPGINDLRSLIDRAPDAAAGHVAVRIPYATRHGNLTVRSWLRAPHAEAGELYVNERELSVRGRLYGETLTPDAYAEARARHAPATPLRADVTADRTQFRFTVDYGALTEGIWDLWLRPAGENGPPVRIARLLDDVVDKKPIFTYPKVTLKTEQGPAQAGPYYTADNDLSVTVTAES</sequence>
<evidence type="ECO:0008006" key="3">
    <source>
        <dbReference type="Google" id="ProtNLM"/>
    </source>
</evidence>
<evidence type="ECO:0000313" key="1">
    <source>
        <dbReference type="EMBL" id="GAA2624261.1"/>
    </source>
</evidence>
<dbReference type="Proteomes" id="UP001500151">
    <property type="component" value="Unassembled WGS sequence"/>
</dbReference>
<accession>A0ABN3QF58</accession>
<protein>
    <recommendedName>
        <fullName evidence="3">Transferase</fullName>
    </recommendedName>
</protein>
<keyword evidence="2" id="KW-1185">Reference proteome</keyword>
<comment type="caution">
    <text evidence="1">The sequence shown here is derived from an EMBL/GenBank/DDBJ whole genome shotgun (WGS) entry which is preliminary data.</text>
</comment>
<dbReference type="RefSeq" id="WP_344387741.1">
    <property type="nucleotide sequence ID" value="NZ_BAAASJ010000014.1"/>
</dbReference>
<evidence type="ECO:0000313" key="2">
    <source>
        <dbReference type="Proteomes" id="UP001500151"/>
    </source>
</evidence>
<organism evidence="1 2">
    <name type="scientific">Streptomyces vastus</name>
    <dbReference type="NCBI Taxonomy" id="285451"/>
    <lineage>
        <taxon>Bacteria</taxon>
        <taxon>Bacillati</taxon>
        <taxon>Actinomycetota</taxon>
        <taxon>Actinomycetes</taxon>
        <taxon>Kitasatosporales</taxon>
        <taxon>Streptomycetaceae</taxon>
        <taxon>Streptomyces</taxon>
    </lineage>
</organism>
<proteinExistence type="predicted"/>